<evidence type="ECO:0000313" key="3">
    <source>
        <dbReference type="Proteomes" id="UP000777935"/>
    </source>
</evidence>
<protein>
    <recommendedName>
        <fullName evidence="4">Lipoprotein</fullName>
    </recommendedName>
</protein>
<comment type="caution">
    <text evidence="2">The sequence shown here is derived from an EMBL/GenBank/DDBJ whole genome shotgun (WGS) entry which is preliminary data.</text>
</comment>
<evidence type="ECO:0008006" key="4">
    <source>
        <dbReference type="Google" id="ProtNLM"/>
    </source>
</evidence>
<evidence type="ECO:0000313" key="2">
    <source>
        <dbReference type="EMBL" id="NSX56597.1"/>
    </source>
</evidence>
<gene>
    <name evidence="2" type="ORF">HRQ87_17555</name>
</gene>
<keyword evidence="3" id="KW-1185">Reference proteome</keyword>
<feature type="signal peptide" evidence="1">
    <location>
        <begin position="1"/>
        <end position="15"/>
    </location>
</feature>
<sequence>MKFRYLFALSFLAIAACGSTSETNVSQNDPRIATLLTWPLPQYYANLRIAKRITDQCARYSYDLRLDSDIAEKRNRNGIGSVAALGQRNAIDLETSVKRRSFEAIHNVDLNGSNLCAAGDAERARMTPLSVLLVPDR</sequence>
<keyword evidence="1" id="KW-0732">Signal</keyword>
<evidence type="ECO:0000256" key="1">
    <source>
        <dbReference type="SAM" id="SignalP"/>
    </source>
</evidence>
<dbReference type="PROSITE" id="PS51257">
    <property type="entry name" value="PROKAR_LIPOPROTEIN"/>
    <property type="match status" value="1"/>
</dbReference>
<accession>A0ABX2IUM2</accession>
<reference evidence="2 3" key="1">
    <citation type="submission" date="2020-06" db="EMBL/GenBank/DDBJ databases">
        <title>Sulfitobacter algicola sp. nov., isolated from green algae.</title>
        <authorList>
            <person name="Wang C."/>
        </authorList>
    </citation>
    <scope>NUCLEOTIDE SEQUENCE [LARGE SCALE GENOMIC DNA]</scope>
    <source>
        <strain evidence="2 3">1151</strain>
    </source>
</reference>
<dbReference type="EMBL" id="JABUFE010000014">
    <property type="protein sequence ID" value="NSX56597.1"/>
    <property type="molecule type" value="Genomic_DNA"/>
</dbReference>
<dbReference type="RefSeq" id="WP_174139749.1">
    <property type="nucleotide sequence ID" value="NZ_JABUFE010000014.1"/>
</dbReference>
<feature type="chain" id="PRO_5046639848" description="Lipoprotein" evidence="1">
    <location>
        <begin position="16"/>
        <end position="137"/>
    </location>
</feature>
<name>A0ABX2IUM2_9RHOB</name>
<dbReference type="Proteomes" id="UP000777935">
    <property type="component" value="Unassembled WGS sequence"/>
</dbReference>
<organism evidence="2 3">
    <name type="scientific">Parasulfitobacter algicola</name>
    <dbReference type="NCBI Taxonomy" id="2614809"/>
    <lineage>
        <taxon>Bacteria</taxon>
        <taxon>Pseudomonadati</taxon>
        <taxon>Pseudomonadota</taxon>
        <taxon>Alphaproteobacteria</taxon>
        <taxon>Rhodobacterales</taxon>
        <taxon>Roseobacteraceae</taxon>
        <taxon>Parasulfitobacter</taxon>
    </lineage>
</organism>
<proteinExistence type="predicted"/>